<dbReference type="RefSeq" id="WP_200387649.1">
    <property type="nucleotide sequence ID" value="NZ_NRSD01000007.1"/>
</dbReference>
<protein>
    <recommendedName>
        <fullName evidence="3">Alpha/beta hydrolase</fullName>
    </recommendedName>
</protein>
<evidence type="ECO:0000313" key="2">
    <source>
        <dbReference type="Proteomes" id="UP001138802"/>
    </source>
</evidence>
<gene>
    <name evidence="1" type="ORF">CKO25_09325</name>
</gene>
<dbReference type="Proteomes" id="UP001138802">
    <property type="component" value="Unassembled WGS sequence"/>
</dbReference>
<accession>A0A9X0WI00</accession>
<name>A0A9X0WI00_9GAMM</name>
<dbReference type="EMBL" id="NRSD01000007">
    <property type="protein sequence ID" value="MBK1644845.1"/>
    <property type="molecule type" value="Genomic_DNA"/>
</dbReference>
<proteinExistence type="predicted"/>
<evidence type="ECO:0000313" key="1">
    <source>
        <dbReference type="EMBL" id="MBK1644845.1"/>
    </source>
</evidence>
<dbReference type="Gene3D" id="3.40.50.1820">
    <property type="entry name" value="alpha/beta hydrolase"/>
    <property type="match status" value="1"/>
</dbReference>
<evidence type="ECO:0008006" key="3">
    <source>
        <dbReference type="Google" id="ProtNLM"/>
    </source>
</evidence>
<sequence>MTLPLFFGASGHELYGVYHPAVAEGHAGRGVVFCNPLPHEAIATQWAFRLLGDSLARERIHSLRFDYRATGDSAGDSDEMLLSGHPADIDYAINELKVLSGVTSVHLVGIRLGALFALEVARARSDVVSVIAWEPVMDGCAYHAELMESATPWRTGYCDVGGLVIAEANFEQIKLLSLPAAIQGVQCRVDLIASPHNPEFEQLGAWLASSALPCRSEIVEDALPWKADSEVGVAPIPAQATRVIKTWLTTSI</sequence>
<reference evidence="1 2" key="1">
    <citation type="journal article" date="2020" name="Microorganisms">
        <title>Osmotic Adaptation and Compatible Solute Biosynthesis of Phototrophic Bacteria as Revealed from Genome Analyses.</title>
        <authorList>
            <person name="Imhoff J.F."/>
            <person name="Rahn T."/>
            <person name="Kunzel S."/>
            <person name="Keller A."/>
            <person name="Neulinger S.C."/>
        </authorList>
    </citation>
    <scope>NUCLEOTIDE SEQUENCE [LARGE SCALE GENOMIC DNA]</scope>
    <source>
        <strain evidence="1 2">DSM 21303</strain>
    </source>
</reference>
<comment type="caution">
    <text evidence="1">The sequence shown here is derived from an EMBL/GenBank/DDBJ whole genome shotgun (WGS) entry which is preliminary data.</text>
</comment>
<dbReference type="InterPro" id="IPR029058">
    <property type="entry name" value="AB_hydrolase_fold"/>
</dbReference>
<organism evidence="1 2">
    <name type="scientific">Thiocapsa imhoffii</name>
    <dbReference type="NCBI Taxonomy" id="382777"/>
    <lineage>
        <taxon>Bacteria</taxon>
        <taxon>Pseudomonadati</taxon>
        <taxon>Pseudomonadota</taxon>
        <taxon>Gammaproteobacteria</taxon>
        <taxon>Chromatiales</taxon>
        <taxon>Chromatiaceae</taxon>
        <taxon>Thiocapsa</taxon>
    </lineage>
</organism>
<dbReference type="SUPFAM" id="SSF53474">
    <property type="entry name" value="alpha/beta-Hydrolases"/>
    <property type="match status" value="1"/>
</dbReference>
<dbReference type="AlphaFoldDB" id="A0A9X0WI00"/>
<keyword evidence="2" id="KW-1185">Reference proteome</keyword>